<proteinExistence type="predicted"/>
<dbReference type="KEGG" id="fsl:EJO69_05045"/>
<dbReference type="EMBL" id="CP034438">
    <property type="protein sequence ID" value="AZN29744.1"/>
    <property type="molecule type" value="Genomic_DNA"/>
</dbReference>
<dbReference type="InterPro" id="IPR016181">
    <property type="entry name" value="Acyl_CoA_acyltransferase"/>
</dbReference>
<dbReference type="AlphaFoldDB" id="A0A3Q8WV11"/>
<protein>
    <recommendedName>
        <fullName evidence="3">GNAT family N-acetyltransferase</fullName>
    </recommendedName>
</protein>
<evidence type="ECO:0008006" key="3">
    <source>
        <dbReference type="Google" id="ProtNLM"/>
    </source>
</evidence>
<dbReference type="OrthoDB" id="4119890at2"/>
<name>A0A3Q8WV11_9ACTO</name>
<reference evidence="1 2" key="1">
    <citation type="submission" date="2018-12" db="EMBL/GenBank/DDBJ databases">
        <title>Complete genome sequence of Flaviflexus salsibiostraticola KCTC 33148.</title>
        <authorList>
            <person name="Bae J.-W."/>
        </authorList>
    </citation>
    <scope>NUCLEOTIDE SEQUENCE [LARGE SCALE GENOMIC DNA]</scope>
    <source>
        <strain evidence="1 2">KCTC 33148</strain>
    </source>
</reference>
<keyword evidence="2" id="KW-1185">Reference proteome</keyword>
<dbReference type="RefSeq" id="WP_126039888.1">
    <property type="nucleotide sequence ID" value="NZ_CP034438.1"/>
</dbReference>
<gene>
    <name evidence="1" type="ORF">EJO69_05045</name>
</gene>
<accession>A0A3Q8WV11</accession>
<dbReference type="Proteomes" id="UP000270021">
    <property type="component" value="Chromosome"/>
</dbReference>
<evidence type="ECO:0000313" key="2">
    <source>
        <dbReference type="Proteomes" id="UP000270021"/>
    </source>
</evidence>
<dbReference type="Gene3D" id="3.40.630.30">
    <property type="match status" value="1"/>
</dbReference>
<evidence type="ECO:0000313" key="1">
    <source>
        <dbReference type="EMBL" id="AZN29744.1"/>
    </source>
</evidence>
<dbReference type="SUPFAM" id="SSF55729">
    <property type="entry name" value="Acyl-CoA N-acyltransferases (Nat)"/>
    <property type="match status" value="1"/>
</dbReference>
<organism evidence="1 2">
    <name type="scientific">Flaviflexus salsibiostraticola</name>
    <dbReference type="NCBI Taxonomy" id="1282737"/>
    <lineage>
        <taxon>Bacteria</taxon>
        <taxon>Bacillati</taxon>
        <taxon>Actinomycetota</taxon>
        <taxon>Actinomycetes</taxon>
        <taxon>Actinomycetales</taxon>
        <taxon>Actinomycetaceae</taxon>
        <taxon>Flaviflexus</taxon>
    </lineage>
</organism>
<sequence length="390" mass="42700">MIIAQIALPASAAPSRAMTELRRIVEQNVAEIDGDAETVYSPEMFTRHYRSQHTWRVIHLLAIDGEIGPRMESSYGLPLLAGSAEGIALWGDDPATPISLTPEAPWTGEVIGMASVEAPLRETVDAAYVDINAVLGREDAYRPLWEAAKAICLAEGRTKITAYADHPFGDELSAPSSELTLARTRYSNFLESAGFELTQTETCSRLPLPADETIAATLTAEALEKSGGYRTVSWAGPTPEEHRRDLVTLISAFHLDMPAAGIVEAEVNFDIDRLIEGDRRLEALGIVSLTTAAQHIESGRLVGHTRLDLLPGSRAVVQEDTLVLKEHRGHRLGLLIKMANLRQLNAIAPERTFIQTWNAGENAWMWAINERMGFRPHNGAGQWQKDIAAG</sequence>